<organism evidence="1 2">
    <name type="scientific">Nocardiopsis tropica</name>
    <dbReference type="NCBI Taxonomy" id="109330"/>
    <lineage>
        <taxon>Bacteria</taxon>
        <taxon>Bacillati</taxon>
        <taxon>Actinomycetota</taxon>
        <taxon>Actinomycetes</taxon>
        <taxon>Streptosporangiales</taxon>
        <taxon>Nocardiopsidaceae</taxon>
        <taxon>Nocardiopsis</taxon>
    </lineage>
</organism>
<dbReference type="RefSeq" id="WP_330162227.1">
    <property type="nucleotide sequence ID" value="NZ_BAAAJA010000079.1"/>
</dbReference>
<sequence length="83" mass="8951">MKASDYAAAAAGVAGHFLLLVDAYVTAALPGDRRTLLRTTEDAAAWLGRTWRRCLADVQTRRYGPGRGLLSIVITPKKGRTHG</sequence>
<name>A0ABU7L1U6_9ACTN</name>
<proteinExistence type="predicted"/>
<gene>
    <name evidence="1" type="ORF">Q8A49_33755</name>
</gene>
<dbReference type="Proteomes" id="UP001348641">
    <property type="component" value="Unassembled WGS sequence"/>
</dbReference>
<comment type="caution">
    <text evidence="1">The sequence shown here is derived from an EMBL/GenBank/DDBJ whole genome shotgun (WGS) entry which is preliminary data.</text>
</comment>
<accession>A0ABU7L1U6</accession>
<evidence type="ECO:0000313" key="1">
    <source>
        <dbReference type="EMBL" id="MEE2055473.1"/>
    </source>
</evidence>
<protein>
    <submittedName>
        <fullName evidence="1">Uncharacterized protein</fullName>
    </submittedName>
</protein>
<reference evidence="1 2" key="1">
    <citation type="submission" date="2023-07" db="EMBL/GenBank/DDBJ databases">
        <authorList>
            <person name="Girao M."/>
            <person name="Carvalho M.F."/>
        </authorList>
    </citation>
    <scope>NUCLEOTIDE SEQUENCE [LARGE SCALE GENOMIC DNA]</scope>
    <source>
        <strain evidence="1 2">66/93</strain>
    </source>
</reference>
<dbReference type="EMBL" id="JAUUCC010000185">
    <property type="protein sequence ID" value="MEE2055473.1"/>
    <property type="molecule type" value="Genomic_DNA"/>
</dbReference>
<evidence type="ECO:0000313" key="2">
    <source>
        <dbReference type="Proteomes" id="UP001348641"/>
    </source>
</evidence>